<accession>A0A4R1S4C1</accession>
<evidence type="ECO:0000313" key="5">
    <source>
        <dbReference type="Proteomes" id="UP000295008"/>
    </source>
</evidence>
<keyword evidence="5" id="KW-1185">Reference proteome</keyword>
<dbReference type="RefSeq" id="WP_243662815.1">
    <property type="nucleotide sequence ID" value="NZ_SLUN01000004.1"/>
</dbReference>
<reference evidence="4 5" key="1">
    <citation type="submission" date="2019-03" db="EMBL/GenBank/DDBJ databases">
        <title>Genomic Encyclopedia of Type Strains, Phase IV (KMG-IV): sequencing the most valuable type-strain genomes for metagenomic binning, comparative biology and taxonomic classification.</title>
        <authorList>
            <person name="Goeker M."/>
        </authorList>
    </citation>
    <scope>NUCLEOTIDE SEQUENCE [LARGE SCALE GENOMIC DNA]</scope>
    <source>
        <strain evidence="4 5">LX-B</strain>
    </source>
</reference>
<gene>
    <name evidence="4" type="ORF">EDC14_100447</name>
</gene>
<organism evidence="4 5">
    <name type="scientific">Hydrogenispora ethanolica</name>
    <dbReference type="NCBI Taxonomy" id="1082276"/>
    <lineage>
        <taxon>Bacteria</taxon>
        <taxon>Bacillati</taxon>
        <taxon>Bacillota</taxon>
        <taxon>Hydrogenispora</taxon>
    </lineage>
</organism>
<evidence type="ECO:0000256" key="1">
    <source>
        <dbReference type="ARBA" id="ARBA00008520"/>
    </source>
</evidence>
<evidence type="ECO:0000256" key="2">
    <source>
        <dbReference type="ARBA" id="ARBA00022448"/>
    </source>
</evidence>
<dbReference type="InterPro" id="IPR050490">
    <property type="entry name" value="Bact_solute-bd_prot1"/>
</dbReference>
<evidence type="ECO:0000256" key="3">
    <source>
        <dbReference type="ARBA" id="ARBA00022729"/>
    </source>
</evidence>
<keyword evidence="4" id="KW-0762">Sugar transport</keyword>
<dbReference type="Gene3D" id="3.40.190.10">
    <property type="entry name" value="Periplasmic binding protein-like II"/>
    <property type="match status" value="2"/>
</dbReference>
<sequence length="439" mass="48414">MKLQRTRKFWPQVLFGMFIVALCAGFGITWGGSVDAAKGKPYAGTKIRFLAGNHNWTELLRPYFKEFTERTGIEIEFESLPEEQLSTKLAVECTSRSKSLDVFMFRPLQEGRLFMKNGWLQEIDGLVQKDKAFDLKDFIPSTLEVVKDKDKIAGVPIVTEREILYYRKDLFKKYKLNPPKTLDELMATAKRLNDPSNGIYGFVARGQRAAAVTQFSSYLRGFGADFMKDGKATINTPEAIKAFQFYGDILRNYGAPGVLNMNWPQAAGVFAQGKAAMYTDADSLYRSTVDKDKSLIGEHVGFAPFPAGPAGARPYNVVTWALGVSPNSTKKDAAWEFIRWATGKAMVMLTQQGGVPGARRSIWKRSVGTKGFPKELVAVINASASIGVSSDRPLVIQVGAARDAIGDVITAAIENRDVAAAANKANQIFQAIIDKDFGK</sequence>
<keyword evidence="3" id="KW-0732">Signal</keyword>
<comment type="caution">
    <text evidence="4">The sequence shown here is derived from an EMBL/GenBank/DDBJ whole genome shotgun (WGS) entry which is preliminary data.</text>
</comment>
<dbReference type="EMBL" id="SLUN01000004">
    <property type="protein sequence ID" value="TCL74111.1"/>
    <property type="molecule type" value="Genomic_DNA"/>
</dbReference>
<protein>
    <submittedName>
        <fullName evidence="4">Multiple sugar transport system substrate-binding protein</fullName>
    </submittedName>
</protein>
<dbReference type="SUPFAM" id="SSF53850">
    <property type="entry name" value="Periplasmic binding protein-like II"/>
    <property type="match status" value="1"/>
</dbReference>
<proteinExistence type="inferred from homology"/>
<name>A0A4R1S4C1_HYDET</name>
<dbReference type="CDD" id="cd13585">
    <property type="entry name" value="PBP2_TMBP_like"/>
    <property type="match status" value="1"/>
</dbReference>
<comment type="similarity">
    <text evidence="1">Belongs to the bacterial solute-binding protein 1 family.</text>
</comment>
<dbReference type="Proteomes" id="UP000295008">
    <property type="component" value="Unassembled WGS sequence"/>
</dbReference>
<evidence type="ECO:0000313" key="4">
    <source>
        <dbReference type="EMBL" id="TCL74111.1"/>
    </source>
</evidence>
<dbReference type="InterPro" id="IPR006059">
    <property type="entry name" value="SBP"/>
</dbReference>
<dbReference type="PANTHER" id="PTHR43649">
    <property type="entry name" value="ARABINOSE-BINDING PROTEIN-RELATED"/>
    <property type="match status" value="1"/>
</dbReference>
<dbReference type="PANTHER" id="PTHR43649:SF34">
    <property type="entry name" value="ABC TRANSPORTER PERIPLASMIC-BINDING PROTEIN YCJN-RELATED"/>
    <property type="match status" value="1"/>
</dbReference>
<keyword evidence="2" id="KW-0813">Transport</keyword>
<dbReference type="Pfam" id="PF01547">
    <property type="entry name" value="SBP_bac_1"/>
    <property type="match status" value="1"/>
</dbReference>
<dbReference type="AlphaFoldDB" id="A0A4R1S4C1"/>